<feature type="domain" description="PKD/Chitinase" evidence="3">
    <location>
        <begin position="138"/>
        <end position="219"/>
    </location>
</feature>
<reference evidence="4 5" key="1">
    <citation type="submission" date="2018-12" db="EMBL/GenBank/DDBJ databases">
        <title>Complete Genome Sequence of the Corallopyronin A producing Myxobacterium Corallococcus coralloides B035.</title>
        <authorList>
            <person name="Bouhired S.M."/>
            <person name="Rupp O."/>
            <person name="Blom J."/>
            <person name="Schaeberle T.F."/>
            <person name="Kehraus S."/>
            <person name="Schiefer A."/>
            <person name="Pfarr K."/>
            <person name="Goesmann A."/>
            <person name="Hoerauf A."/>
            <person name="Koenig G.M."/>
        </authorList>
    </citation>
    <scope>NUCLEOTIDE SEQUENCE [LARGE SCALE GENOMIC DNA]</scope>
    <source>
        <strain evidence="4 5">B035</strain>
    </source>
</reference>
<dbReference type="InterPro" id="IPR035986">
    <property type="entry name" value="PKD_dom_sf"/>
</dbReference>
<organism evidence="4 5">
    <name type="scientific">Corallococcus coralloides</name>
    <name type="common">Myxococcus coralloides</name>
    <dbReference type="NCBI Taxonomy" id="184914"/>
    <lineage>
        <taxon>Bacteria</taxon>
        <taxon>Pseudomonadati</taxon>
        <taxon>Myxococcota</taxon>
        <taxon>Myxococcia</taxon>
        <taxon>Myxococcales</taxon>
        <taxon>Cystobacterineae</taxon>
        <taxon>Myxococcaceae</taxon>
        <taxon>Corallococcus</taxon>
    </lineage>
</organism>
<evidence type="ECO:0000313" key="5">
    <source>
        <dbReference type="Proteomes" id="UP000288758"/>
    </source>
</evidence>
<evidence type="ECO:0000313" key="4">
    <source>
        <dbReference type="EMBL" id="QAT87022.1"/>
    </source>
</evidence>
<feature type="compositionally biased region" description="Gly residues" evidence="1">
    <location>
        <begin position="623"/>
        <end position="637"/>
    </location>
</feature>
<dbReference type="InterPro" id="IPR022409">
    <property type="entry name" value="PKD/Chitinase_dom"/>
</dbReference>
<accession>A0A410RYT6</accession>
<proteinExistence type="predicted"/>
<dbReference type="EMBL" id="CP034669">
    <property type="protein sequence ID" value="QAT87022.1"/>
    <property type="molecule type" value="Genomic_DNA"/>
</dbReference>
<dbReference type="Pfam" id="PF17963">
    <property type="entry name" value="Big_9"/>
    <property type="match status" value="3"/>
</dbReference>
<dbReference type="AlphaFoldDB" id="A0A410RYT6"/>
<dbReference type="Gene3D" id="2.60.40.10">
    <property type="entry name" value="Immunoglobulins"/>
    <property type="match status" value="3"/>
</dbReference>
<keyword evidence="2" id="KW-0732">Signal</keyword>
<evidence type="ECO:0000256" key="1">
    <source>
        <dbReference type="SAM" id="MobiDB-lite"/>
    </source>
</evidence>
<dbReference type="InterPro" id="IPR013783">
    <property type="entry name" value="Ig-like_fold"/>
</dbReference>
<dbReference type="SMART" id="SM00089">
    <property type="entry name" value="PKD"/>
    <property type="match status" value="2"/>
</dbReference>
<feature type="domain" description="PKD/Chitinase" evidence="3">
    <location>
        <begin position="237"/>
        <end position="327"/>
    </location>
</feature>
<dbReference type="PROSITE" id="PS51257">
    <property type="entry name" value="PROKAR_LIPOPROTEIN"/>
    <property type="match status" value="1"/>
</dbReference>
<sequence>MQRKSSSWLLCVALSCLALFTGCAPETTGSVQVTTLAQNLASSDVARVELAISGPGMTPLNATLEHSGSQWTGVIGNIPAGADRTFSAQAFDASGTAIHEGQATGVTIQSGQTAMVVLLLQQRTAPAPFENSAPRISGISASTYQVRANQTVTLSLSASDADGDALTYAWTADGGAFGDASGASPTWTAPATPGNYSLNVVVSDGRDAQSGVTLRIAVLADTGNANVAVSVNTWPVVTQVKGTPFGQVAPGGTVTLDVAATDADGDALTYAWSDDCGGGFSATTAAQGVWTAPSSEPTDGQCKVTVAVTDGRGGSTAGTLRLNVIQLQVPTLPPVIGQVFQSAAVARSGDTVRLFATATDPEGAALTFTWSASGGTLATPVTTANRSEVVWTAPADSGGTDMTLTLAVEDASGQRTTRVFTVQMQLCVQAVTSYLLKTNASGVPLAVTYSMVGGGGGGADRVPGTHGAVATGSFTWGAGESLEVFVGGGGGFGVWGSGGTGGGGAGYFGGGGGGTSPGGAGGGGGGGSSALLSAGQLVAFAAGGNGGGFGAEGGSNRGGAAGPDVYGAYQPKPGSAGAGGSTHLTGGGTGLAGGAGNVIIAGGGGGFGGGGGGSSSTAQSSGGSAGGDGEGNSGGLGANTWSNATTLPAEAGLSPIGGGNAGLVILKYDGACAL</sequence>
<name>A0A410RYT6_CORCK</name>
<feature type="signal peptide" evidence="2">
    <location>
        <begin position="1"/>
        <end position="24"/>
    </location>
</feature>
<dbReference type="SUPFAM" id="SSF49299">
    <property type="entry name" value="PKD domain"/>
    <property type="match status" value="1"/>
</dbReference>
<feature type="region of interest" description="Disordered" evidence="1">
    <location>
        <begin position="610"/>
        <end position="641"/>
    </location>
</feature>
<evidence type="ECO:0000256" key="2">
    <source>
        <dbReference type="SAM" id="SignalP"/>
    </source>
</evidence>
<feature type="chain" id="PRO_5019091881" evidence="2">
    <location>
        <begin position="25"/>
        <end position="674"/>
    </location>
</feature>
<gene>
    <name evidence="4" type="ORF">EJ065_5488</name>
</gene>
<dbReference type="Proteomes" id="UP000288758">
    <property type="component" value="Chromosome"/>
</dbReference>
<evidence type="ECO:0000259" key="3">
    <source>
        <dbReference type="SMART" id="SM00089"/>
    </source>
</evidence>
<protein>
    <submittedName>
        <fullName evidence="4">EBNA-1 protein</fullName>
    </submittedName>
</protein>